<name>A0ABV5IR19_9ACTN</name>
<proteinExistence type="predicted"/>
<feature type="region of interest" description="Disordered" evidence="1">
    <location>
        <begin position="1"/>
        <end position="25"/>
    </location>
</feature>
<sequence length="425" mass="42901">MAEPKKQTFKLVYDNGPPDTSTPEVSFWGSLGSSTLDQVKKWIDATDPSAVKLAGLYYSRAETLLNGVAADLKTKAAELAKNYTGPAAVETQKQLQSLHASVRELARKLGEMGRPLQGYGETLHWAQANVVESMDHDSRSDRDVDWAGRVPFYRLYRGDKRAVDHLKKVNERIVEHYKQLPVDVQTALPDPSVPELPDYNNGGAKVPGAPNLNGDGVPDGSPLKAFGPGSVSGDPGSIDGSQPGDGSTSTVRLPDGAGGTGPNGASVGAGGYNGGDNPYGGPDASALNSGPLGSSPDTTQSANIPSGPSGADGGTTKLAGYDPSLSGMPNGGYPTTSTTGGGPNGGGGGTGSTGGYGVAGAAPGSAASMRTAGAGGGMLSPSLMGAAPGRGGESGQKNDNEGTTWLAEDDDVWGGPEGTTPSTLT</sequence>
<reference evidence="2 3" key="1">
    <citation type="submission" date="2024-09" db="EMBL/GenBank/DDBJ databases">
        <authorList>
            <person name="Sun Q."/>
            <person name="Mori K."/>
        </authorList>
    </citation>
    <scope>NUCLEOTIDE SEQUENCE [LARGE SCALE GENOMIC DNA]</scope>
    <source>
        <strain evidence="2 3">CCM 3426</strain>
    </source>
</reference>
<dbReference type="EMBL" id="JBHMEI010000037">
    <property type="protein sequence ID" value="MFB9206440.1"/>
    <property type="molecule type" value="Genomic_DNA"/>
</dbReference>
<accession>A0ABV5IR19</accession>
<evidence type="ECO:0000256" key="1">
    <source>
        <dbReference type="SAM" id="MobiDB-lite"/>
    </source>
</evidence>
<gene>
    <name evidence="2" type="ORF">ACFFV7_34950</name>
</gene>
<dbReference type="RefSeq" id="WP_189651105.1">
    <property type="nucleotide sequence ID" value="NZ_BMRC01000017.1"/>
</dbReference>
<protein>
    <submittedName>
        <fullName evidence="2">WXG100 family type VII secretion target</fullName>
    </submittedName>
</protein>
<organism evidence="2 3">
    <name type="scientific">Nonomuraea spiralis</name>
    <dbReference type="NCBI Taxonomy" id="46182"/>
    <lineage>
        <taxon>Bacteria</taxon>
        <taxon>Bacillati</taxon>
        <taxon>Actinomycetota</taxon>
        <taxon>Actinomycetes</taxon>
        <taxon>Streptosporangiales</taxon>
        <taxon>Streptosporangiaceae</taxon>
        <taxon>Nonomuraea</taxon>
    </lineage>
</organism>
<comment type="caution">
    <text evidence="2">The sequence shown here is derived from an EMBL/GenBank/DDBJ whole genome shotgun (WGS) entry which is preliminary data.</text>
</comment>
<feature type="compositionally biased region" description="Polar residues" evidence="1">
    <location>
        <begin position="286"/>
        <end position="306"/>
    </location>
</feature>
<feature type="region of interest" description="Disordered" evidence="1">
    <location>
        <begin position="188"/>
        <end position="425"/>
    </location>
</feature>
<feature type="compositionally biased region" description="Gly residues" evidence="1">
    <location>
        <begin position="256"/>
        <end position="278"/>
    </location>
</feature>
<feature type="compositionally biased region" description="Gly residues" evidence="1">
    <location>
        <begin position="339"/>
        <end position="358"/>
    </location>
</feature>
<dbReference type="Proteomes" id="UP001589647">
    <property type="component" value="Unassembled WGS sequence"/>
</dbReference>
<evidence type="ECO:0000313" key="3">
    <source>
        <dbReference type="Proteomes" id="UP001589647"/>
    </source>
</evidence>
<keyword evidence="3" id="KW-1185">Reference proteome</keyword>
<evidence type="ECO:0000313" key="2">
    <source>
        <dbReference type="EMBL" id="MFB9206440.1"/>
    </source>
</evidence>